<evidence type="ECO:0008006" key="3">
    <source>
        <dbReference type="Google" id="ProtNLM"/>
    </source>
</evidence>
<name>A0ABW0MWM7_9ACTN</name>
<dbReference type="EMBL" id="JBHSMD010000002">
    <property type="protein sequence ID" value="MFC5492676.1"/>
    <property type="molecule type" value="Genomic_DNA"/>
</dbReference>
<sequence>MSDSGYGDNGAIAWVNCPSGATETGSNPNRTCYGQRLNWNTYSGYASTWNTTYGARYVACRELGHTIGLRHTAQTGSCLRSQTPNSATTNTYSGQDVTQVLNHY</sequence>
<organism evidence="1 2">
    <name type="scientific">Nocardioides caricicola</name>
    <dbReference type="NCBI Taxonomy" id="634770"/>
    <lineage>
        <taxon>Bacteria</taxon>
        <taxon>Bacillati</taxon>
        <taxon>Actinomycetota</taxon>
        <taxon>Actinomycetes</taxon>
        <taxon>Propionibacteriales</taxon>
        <taxon>Nocardioidaceae</taxon>
        <taxon>Nocardioides</taxon>
    </lineage>
</organism>
<gene>
    <name evidence="1" type="ORF">ACFPKY_06185</name>
</gene>
<evidence type="ECO:0000313" key="2">
    <source>
        <dbReference type="Proteomes" id="UP001595956"/>
    </source>
</evidence>
<dbReference type="RefSeq" id="WP_345171064.1">
    <property type="nucleotide sequence ID" value="NZ_BAABFQ010000003.1"/>
</dbReference>
<dbReference type="Gene3D" id="3.40.390.10">
    <property type="entry name" value="Collagenase (Catalytic Domain)"/>
    <property type="match status" value="1"/>
</dbReference>
<dbReference type="Proteomes" id="UP001595956">
    <property type="component" value="Unassembled WGS sequence"/>
</dbReference>
<keyword evidence="2" id="KW-1185">Reference proteome</keyword>
<accession>A0ABW0MWM7</accession>
<protein>
    <recommendedName>
        <fullName evidence="3">Matrixin family metalloprotease</fullName>
    </recommendedName>
</protein>
<dbReference type="InterPro" id="IPR024079">
    <property type="entry name" value="MetalloPept_cat_dom_sf"/>
</dbReference>
<proteinExistence type="predicted"/>
<evidence type="ECO:0000313" key="1">
    <source>
        <dbReference type="EMBL" id="MFC5492676.1"/>
    </source>
</evidence>
<dbReference type="SUPFAM" id="SSF55486">
    <property type="entry name" value="Metalloproteases ('zincins'), catalytic domain"/>
    <property type="match status" value="1"/>
</dbReference>
<comment type="caution">
    <text evidence="1">The sequence shown here is derived from an EMBL/GenBank/DDBJ whole genome shotgun (WGS) entry which is preliminary data.</text>
</comment>
<reference evidence="2" key="1">
    <citation type="journal article" date="2019" name="Int. J. Syst. Evol. Microbiol.">
        <title>The Global Catalogue of Microorganisms (GCM) 10K type strain sequencing project: providing services to taxonomists for standard genome sequencing and annotation.</title>
        <authorList>
            <consortium name="The Broad Institute Genomics Platform"/>
            <consortium name="The Broad Institute Genome Sequencing Center for Infectious Disease"/>
            <person name="Wu L."/>
            <person name="Ma J."/>
        </authorList>
    </citation>
    <scope>NUCLEOTIDE SEQUENCE [LARGE SCALE GENOMIC DNA]</scope>
    <source>
        <strain evidence="2">KACC 13778</strain>
    </source>
</reference>